<dbReference type="PANTHER" id="PTHR30590:SF3">
    <property type="entry name" value="HYPOTHETICAL MEMBRANE SPANNING PROTEIN"/>
    <property type="match status" value="1"/>
</dbReference>
<proteinExistence type="predicted"/>
<feature type="domain" description="Heparan-alpha-glucosaminide N-acetyltransferase catalytic" evidence="2">
    <location>
        <begin position="4"/>
        <end position="227"/>
    </location>
</feature>
<evidence type="ECO:0000256" key="1">
    <source>
        <dbReference type="SAM" id="Phobius"/>
    </source>
</evidence>
<feature type="transmembrane region" description="Helical" evidence="1">
    <location>
        <begin position="12"/>
        <end position="30"/>
    </location>
</feature>
<evidence type="ECO:0000313" key="4">
    <source>
        <dbReference type="Proteomes" id="UP001337305"/>
    </source>
</evidence>
<keyword evidence="1" id="KW-0472">Membrane</keyword>
<feature type="transmembrane region" description="Helical" evidence="1">
    <location>
        <begin position="42"/>
        <end position="61"/>
    </location>
</feature>
<dbReference type="EMBL" id="JAODOP010000001">
    <property type="protein sequence ID" value="MEF3831912.1"/>
    <property type="molecule type" value="Genomic_DNA"/>
</dbReference>
<evidence type="ECO:0000313" key="3">
    <source>
        <dbReference type="EMBL" id="MEF3831912.1"/>
    </source>
</evidence>
<sequence>MTKRIIGIDVARALAIIGMIIVNFKMVLGHEGDSWMQSFSNIFDGKAAATFVVLAGIGLAFMTNSSIKNNDELKLKKSKKSILKRALFLFTVGLSYIYIWPADILHFYGIYMLLTLLFIKSRPKIILLFSVFLIFIYPILMFFFNYDTNWNFTTYTYQDFWTLKGFFRNLFYNGFHPVIPWASFMLIGLWFGKQDLNNDKFIKRSLWVSLSIFILVRLTSALSIYFLSEGNESIANELLQVLGTSPMPPLPVYMLSGSSIAIFIISICILISRKFNNNSIIIALTKTGQLALTFYVAHVIIGMGSMEIFSATELGMYSLNFSIVYAFIFSLLCIIFAVIWTKYKKLGPLEWVMRKLTS</sequence>
<keyword evidence="1" id="KW-0812">Transmembrane</keyword>
<reference evidence="3 4" key="1">
    <citation type="submission" date="2022-09" db="EMBL/GenBank/DDBJ databases">
        <title>Genome sequencing of Flavivirga sp. MEBiC05379.</title>
        <authorList>
            <person name="Oh H.-M."/>
            <person name="Kwon K.K."/>
            <person name="Park M.J."/>
            <person name="Yang S.-H."/>
        </authorList>
    </citation>
    <scope>NUCLEOTIDE SEQUENCE [LARGE SCALE GENOMIC DNA]</scope>
    <source>
        <strain evidence="3 4">MEBiC05379</strain>
    </source>
</reference>
<feature type="transmembrane region" description="Helical" evidence="1">
    <location>
        <begin position="317"/>
        <end position="340"/>
    </location>
</feature>
<feature type="transmembrane region" description="Helical" evidence="1">
    <location>
        <begin position="170"/>
        <end position="192"/>
    </location>
</feature>
<protein>
    <submittedName>
        <fullName evidence="3">Heparan-alpha-glucosaminide N-acetyltransferase domain-containing protein</fullName>
    </submittedName>
</protein>
<accession>A0ABU7XPX2</accession>
<dbReference type="Pfam" id="PF07786">
    <property type="entry name" value="HGSNAT_cat"/>
    <property type="match status" value="1"/>
</dbReference>
<feature type="transmembrane region" description="Helical" evidence="1">
    <location>
        <begin position="252"/>
        <end position="271"/>
    </location>
</feature>
<dbReference type="PANTHER" id="PTHR30590">
    <property type="entry name" value="INNER MEMBRANE PROTEIN"/>
    <property type="match status" value="1"/>
</dbReference>
<evidence type="ECO:0000259" key="2">
    <source>
        <dbReference type="Pfam" id="PF07786"/>
    </source>
</evidence>
<keyword evidence="1" id="KW-1133">Transmembrane helix</keyword>
<feature type="transmembrane region" description="Helical" evidence="1">
    <location>
        <begin position="126"/>
        <end position="146"/>
    </location>
</feature>
<gene>
    <name evidence="3" type="ORF">N1F79_02115</name>
</gene>
<keyword evidence="4" id="KW-1185">Reference proteome</keyword>
<dbReference type="InterPro" id="IPR052529">
    <property type="entry name" value="Bact_Transport_Assoc"/>
</dbReference>
<dbReference type="InterPro" id="IPR012429">
    <property type="entry name" value="HGSNAT_cat"/>
</dbReference>
<name>A0ABU7XPX2_9FLAO</name>
<comment type="caution">
    <text evidence="3">The sequence shown here is derived from an EMBL/GenBank/DDBJ whole genome shotgun (WGS) entry which is preliminary data.</text>
</comment>
<feature type="transmembrane region" description="Helical" evidence="1">
    <location>
        <begin position="104"/>
        <end position="119"/>
    </location>
</feature>
<feature type="transmembrane region" description="Helical" evidence="1">
    <location>
        <begin position="204"/>
        <end position="227"/>
    </location>
</feature>
<dbReference type="RefSeq" id="WP_303308910.1">
    <property type="nucleotide sequence ID" value="NZ_JAODOP010000001.1"/>
</dbReference>
<organism evidence="3 4">
    <name type="scientific">Flavivirga spongiicola</name>
    <dbReference type="NCBI Taxonomy" id="421621"/>
    <lineage>
        <taxon>Bacteria</taxon>
        <taxon>Pseudomonadati</taxon>
        <taxon>Bacteroidota</taxon>
        <taxon>Flavobacteriia</taxon>
        <taxon>Flavobacteriales</taxon>
        <taxon>Flavobacteriaceae</taxon>
        <taxon>Flavivirga</taxon>
    </lineage>
</organism>
<dbReference type="Proteomes" id="UP001337305">
    <property type="component" value="Unassembled WGS sequence"/>
</dbReference>
<feature type="transmembrane region" description="Helical" evidence="1">
    <location>
        <begin position="82"/>
        <end position="98"/>
    </location>
</feature>